<proteinExistence type="predicted"/>
<name>A0A090DPS3_MESPL</name>
<evidence type="ECO:0000313" key="1">
    <source>
        <dbReference type="EMBL" id="CDX18549.1"/>
    </source>
</evidence>
<accession>A0A090DPS3</accession>
<organism evidence="1 2">
    <name type="scientific">Mesorhizobium plurifarium</name>
    <dbReference type="NCBI Taxonomy" id="69974"/>
    <lineage>
        <taxon>Bacteria</taxon>
        <taxon>Pseudomonadati</taxon>
        <taxon>Pseudomonadota</taxon>
        <taxon>Alphaproteobacteria</taxon>
        <taxon>Hyphomicrobiales</taxon>
        <taxon>Phyllobacteriaceae</taxon>
        <taxon>Mesorhizobium</taxon>
    </lineage>
</organism>
<dbReference type="AlphaFoldDB" id="A0A090DPS3"/>
<evidence type="ECO:0000313" key="2">
    <source>
        <dbReference type="Proteomes" id="UP000046373"/>
    </source>
</evidence>
<gene>
    <name evidence="1" type="ORF">MPLDJ20_110187</name>
</gene>
<dbReference type="EMBL" id="CCNB01000003">
    <property type="protein sequence ID" value="CDX18549.1"/>
    <property type="molecule type" value="Genomic_DNA"/>
</dbReference>
<reference evidence="1 2" key="1">
    <citation type="submission" date="2014-08" db="EMBL/GenBank/DDBJ databases">
        <authorList>
            <person name="Moulin Lionel"/>
        </authorList>
    </citation>
    <scope>NUCLEOTIDE SEQUENCE [LARGE SCALE GENOMIC DNA]</scope>
</reference>
<dbReference type="Proteomes" id="UP000046373">
    <property type="component" value="Unassembled WGS sequence"/>
</dbReference>
<protein>
    <submittedName>
        <fullName evidence="1">Uncharacterized protein</fullName>
    </submittedName>
</protein>
<sequence>MRQWHAKRRRVAMTEAFAGQLNIPVPLRDGHLSCTEEIAGIFPLAPVGDQVLIPQACGLSASG</sequence>